<reference evidence="4 5" key="1">
    <citation type="submission" date="2019-12" db="EMBL/GenBank/DDBJ databases">
        <title>Genomic-based taxomic classification of the family Erythrobacteraceae.</title>
        <authorList>
            <person name="Xu L."/>
        </authorList>
    </citation>
    <scope>NUCLEOTIDE SEQUENCE [LARGE SCALE GENOMIC DNA]</scope>
    <source>
        <strain evidence="4 5">MCCC 1K01500</strain>
    </source>
</reference>
<protein>
    <recommendedName>
        <fullName evidence="3">Autotransporter domain-containing protein</fullName>
    </recommendedName>
</protein>
<keyword evidence="1 2" id="KW-0732">Signal</keyword>
<evidence type="ECO:0000256" key="2">
    <source>
        <dbReference type="SAM" id="SignalP"/>
    </source>
</evidence>
<dbReference type="InterPro" id="IPR036709">
    <property type="entry name" value="Autotransporte_beta_dom_sf"/>
</dbReference>
<dbReference type="InterPro" id="IPR013425">
    <property type="entry name" value="Autotrns_rpt"/>
</dbReference>
<dbReference type="NCBIfam" id="TIGR02601">
    <property type="entry name" value="autotrns_rpt"/>
    <property type="match status" value="2"/>
</dbReference>
<organism evidence="4 5">
    <name type="scientific">Croceibacterium salegens</name>
    <dbReference type="NCBI Taxonomy" id="1737568"/>
    <lineage>
        <taxon>Bacteria</taxon>
        <taxon>Pseudomonadati</taxon>
        <taxon>Pseudomonadota</taxon>
        <taxon>Alphaproteobacteria</taxon>
        <taxon>Sphingomonadales</taxon>
        <taxon>Erythrobacteraceae</taxon>
        <taxon>Croceibacterium</taxon>
    </lineage>
</organism>
<accession>A0A6I4SSM9</accession>
<feature type="domain" description="Autotransporter" evidence="3">
    <location>
        <begin position="1837"/>
        <end position="2107"/>
    </location>
</feature>
<sequence>MNSEAVSKALKSRTFRRAMYCGTALPLVAFAVAANANPITEQFDSDITVTADSASGTPIAVELYSSGGSIDASVTDVTGTTVGGDRDYVIGMETDLTGSITGTFSTITATGAGEILGLGATTIDGDITLDVGTLDVDGAASAGIAAISTNGDIGITADTVISRGTGEDSQQEFYEAVLGNSQNGSVNIAVGTSETYGTYGSAIVGLAGSNVAITADGATNHGAGAVTVYAIAAGDVSADVGTITSTADDGQGAYLKSNGGSVSLSADTITVGDFAQGARIVAADDVKVDVGTITGGQGVRVDPTAGDVTIAIDSVETYTSAVNASTTSGGGLTIDVGDATSHLADTATIIASATGGGTLAVAADSVTGAGVDHAAIEATTDSGDISIVAGDVSTSGDGAMGVLAQSTDGNIDVSVDTVATTGLGLGAIYSADGVTAISTNGTATVTVGSGTTEGKYSSVAAAVGGAGAHVTVGDVSAAGLQGAVVFSKSSGGNATVDAGTVTLRGDQQAGINALADVGVATVTIDSVVDEGTSTKGIFARGGSGASVTAGSIEADVYGAWANVTGTGNASVVTTGNTSVGAGYGLRGTGTNVTISTAADTVTQASTNAIWGEATESVTIGNQGTARTTGGMGSAIYAQSGGSVSITSAHAEAVGPGVDPGVGQDGLRVPQGGIVAFADGAIDIDADTVTVAGEFRYAVYGEGAGGVTINANDVELASADTVAVAGKSDAGDVSITTGTVTTTGASGVGVFGHTGSGDIAIDAGITRVENAGMQGQFTGDAVVATSDTGNISITSQDAFSAALYGSAIVGISAGDVALVSGNAETTGDGGVAVYGLSNSGNVSLAAETVSANSTAQGVFLKAAGTVTAEVGSVTAGYGLYAVGTGNGAISLDVGTAQASNNLGSAIKVTAAGPVSIAADAVAVTGAGADPGAGPDGLRKDQGGIVVQGGGEAISIDAGSVTVEGEHRYGITARGNGAITINADTVDLASADAVAVVARGGAGDVSITTGTVTTTGASGVGVFGNSTTGNITIDAGTTRVENAGMQGQFTGDAVVGISGSGSVSITSDNAFSAALYGSAVVGISDGDVSIVSNVAETTGDGGAAVFGRSNFGALTMDVGSVTISGDNAGAVGARANNGVANVTIGDITATGLTSLGLTATGQIVNVTVNGDVSTTGRGISATGFVESNVTVNGSITTTESNASGVVTTSAHGVVTIAEGASVNGGAAGVAMLGQAQGGFSELYNSGTVHGTAGVAVRGLQADPNFVPADYYIQNNGTLSSDTGVAVLTGAGDDVLELTENSVIDGIADLGAGYDHLVLDFNDNAAADAIGQVVSTVNVEMLSVERGSWRAEGVASDYDEVEIEEGATLTVAQDANGDSSIGTGYVDLGGTLNLDFAHDTDVTGVLIEGAGSLHLVGGATVLVEDASGLQFTGGTFVENGTLLLTDVYGGAVTTSGDGTFELGDGGTTGDFTGDLVNDGTFVFSRSDDYSLSGAFSGTGLLVKNGDGTLSFGGTYDFSGTTTINAGAIALTGQLDANSELDLSGDGSFDLSQVSGGTQEVAELSGTGGNLELGTTTLTINQQTNTVFSGTISGDGTVNKEGTGDLKLEGDSTFTGSANVNGGTLSVNGSYAGGTFTVNDGGLLGGNGTVGDTTIQGGALGAGNSIGHLTVAGDLTFTSASTLVVEVDPAGNADLIEVTGAATLGGATVNVLAGAGTYAPVTDYTILTADGGISGTFGTVTTNLAYLVPLLSYTVDTVSLRLSRNDVDFSGYAANPNQSAIGNLIEDLGFGSTLYDSTLLLARADVADDFETLTGGVYPSFVGAMVETADMLRRQTMDAPRSGSGAYGWATGLLGNVKGTAGTGIAGYKADNTGVAGGLGYAMAGFDISGGVGYLSQDPSGSQVSDSKVTFATLQAAYDSPIGFKVRGGVQLGWFDAKSSRSTSLGTISNSLSGALKGDYTQYYGEVAFAVPSVAVSIEPFAGVSHVSLKVDSFTETGGATALTVNGMDRDVTFGDLGLRISAPLPGGVTPYGSASYRMAWGDRASLAGVAFAGNTTSGLVTGLPIAKTAAEVEAGLRYTAGKIELGLGYSGSFSKTFDSNTAKLTATLKF</sequence>
<dbReference type="OrthoDB" id="7195851at2"/>
<feature type="signal peptide" evidence="2">
    <location>
        <begin position="1"/>
        <end position="36"/>
    </location>
</feature>
<dbReference type="PROSITE" id="PS51208">
    <property type="entry name" value="AUTOTRANSPORTER"/>
    <property type="match status" value="1"/>
</dbReference>
<gene>
    <name evidence="4" type="ORF">GRI89_05260</name>
</gene>
<dbReference type="Pfam" id="PF12951">
    <property type="entry name" value="PATR"/>
    <property type="match status" value="3"/>
</dbReference>
<dbReference type="Proteomes" id="UP000433652">
    <property type="component" value="Unassembled WGS sequence"/>
</dbReference>
<name>A0A6I4SSM9_9SPHN</name>
<evidence type="ECO:0000259" key="3">
    <source>
        <dbReference type="PROSITE" id="PS51208"/>
    </source>
</evidence>
<dbReference type="SMART" id="SM00869">
    <property type="entry name" value="Autotransporter"/>
    <property type="match status" value="1"/>
</dbReference>
<evidence type="ECO:0000256" key="1">
    <source>
        <dbReference type="ARBA" id="ARBA00022729"/>
    </source>
</evidence>
<comment type="caution">
    <text evidence="4">The sequence shown here is derived from an EMBL/GenBank/DDBJ whole genome shotgun (WGS) entry which is preliminary data.</text>
</comment>
<dbReference type="SUPFAM" id="SSF103515">
    <property type="entry name" value="Autotransporter"/>
    <property type="match status" value="1"/>
</dbReference>
<evidence type="ECO:0000313" key="4">
    <source>
        <dbReference type="EMBL" id="MXO58944.1"/>
    </source>
</evidence>
<dbReference type="SUPFAM" id="SSF51126">
    <property type="entry name" value="Pectin lyase-like"/>
    <property type="match status" value="1"/>
</dbReference>
<dbReference type="Gene3D" id="2.40.128.130">
    <property type="entry name" value="Autotransporter beta-domain"/>
    <property type="match status" value="1"/>
</dbReference>
<dbReference type="EMBL" id="WTYM01000031">
    <property type="protein sequence ID" value="MXO58944.1"/>
    <property type="molecule type" value="Genomic_DNA"/>
</dbReference>
<dbReference type="InterPro" id="IPR005546">
    <property type="entry name" value="Autotransporte_beta"/>
</dbReference>
<dbReference type="InterPro" id="IPR011050">
    <property type="entry name" value="Pectin_lyase_fold/virulence"/>
</dbReference>
<feature type="chain" id="PRO_5026101212" description="Autotransporter domain-containing protein" evidence="2">
    <location>
        <begin position="37"/>
        <end position="2107"/>
    </location>
</feature>
<evidence type="ECO:0000313" key="5">
    <source>
        <dbReference type="Proteomes" id="UP000433652"/>
    </source>
</evidence>
<dbReference type="RefSeq" id="WP_159792942.1">
    <property type="nucleotide sequence ID" value="NZ_WTYM01000031.1"/>
</dbReference>
<proteinExistence type="predicted"/>
<keyword evidence="5" id="KW-1185">Reference proteome</keyword>